<protein>
    <submittedName>
        <fullName evidence="1">Uncharacterized protein</fullName>
    </submittedName>
</protein>
<dbReference type="HOGENOM" id="CLU_2971868_0_0_10"/>
<dbReference type="Proteomes" id="UP000001635">
    <property type="component" value="Chromosome"/>
</dbReference>
<gene>
    <name evidence="1" type="ordered locus">Cycma_2055</name>
</gene>
<evidence type="ECO:0000313" key="2">
    <source>
        <dbReference type="Proteomes" id="UP000001635"/>
    </source>
</evidence>
<proteinExistence type="predicted"/>
<sequence length="58" mass="6494">MLIFFVPFSGKMLNHRIVKPRFLRPDPIVRGEAYAVFTGGVTIARKGLFGGFSLAPLW</sequence>
<dbReference type="EMBL" id="CP002955">
    <property type="protein sequence ID" value="AEL25802.1"/>
    <property type="molecule type" value="Genomic_DNA"/>
</dbReference>
<organism evidence="1 2">
    <name type="scientific">Cyclobacterium marinum (strain ATCC 25205 / DSM 745 / LMG 13164 / NCIMB 1802)</name>
    <name type="common">Flectobacillus marinus</name>
    <dbReference type="NCBI Taxonomy" id="880070"/>
    <lineage>
        <taxon>Bacteria</taxon>
        <taxon>Pseudomonadati</taxon>
        <taxon>Bacteroidota</taxon>
        <taxon>Cytophagia</taxon>
        <taxon>Cytophagales</taxon>
        <taxon>Cyclobacteriaceae</taxon>
        <taxon>Cyclobacterium</taxon>
    </lineage>
</organism>
<keyword evidence="2" id="KW-1185">Reference proteome</keyword>
<name>G0J153_CYCMS</name>
<evidence type="ECO:0000313" key="1">
    <source>
        <dbReference type="EMBL" id="AEL25802.1"/>
    </source>
</evidence>
<accession>G0J153</accession>
<dbReference type="AlphaFoldDB" id="G0J153"/>
<dbReference type="KEGG" id="cmr:Cycma_2055"/>
<reference evidence="2" key="1">
    <citation type="submission" date="2011-07" db="EMBL/GenBank/DDBJ databases">
        <title>The complete genome of Cyclobacterium marinum DSM 745.</title>
        <authorList>
            <person name="Lucas S."/>
            <person name="Han J."/>
            <person name="Lapidus A."/>
            <person name="Bruce D."/>
            <person name="Goodwin L."/>
            <person name="Pitluck S."/>
            <person name="Peters L."/>
            <person name="Kyrpides N."/>
            <person name="Mavromatis K."/>
            <person name="Ivanova N."/>
            <person name="Ovchinnikova G."/>
            <person name="Chertkov O."/>
            <person name="Detter J.C."/>
            <person name="Tapia R."/>
            <person name="Han C."/>
            <person name="Land M."/>
            <person name="Hauser L."/>
            <person name="Markowitz V."/>
            <person name="Cheng J.-F."/>
            <person name="Hugenholtz P."/>
            <person name="Woyke T."/>
            <person name="Wu D."/>
            <person name="Tindall B."/>
            <person name="Schuetze A."/>
            <person name="Brambilla E."/>
            <person name="Klenk H.-P."/>
            <person name="Eisen J.A."/>
        </authorList>
    </citation>
    <scope>NUCLEOTIDE SEQUENCE [LARGE SCALE GENOMIC DNA]</scope>
    <source>
        <strain evidence="2">ATCC 25205 / DSM 745 / LMG 13164 / NCIMB 1802</strain>
    </source>
</reference>